<proteinExistence type="predicted"/>
<dbReference type="SMART" id="SM00387">
    <property type="entry name" value="HATPase_c"/>
    <property type="match status" value="1"/>
</dbReference>
<dbReference type="InterPro" id="IPR036890">
    <property type="entry name" value="HATPase_C_sf"/>
</dbReference>
<dbReference type="PANTHER" id="PTHR43711:SF31">
    <property type="entry name" value="HISTIDINE KINASE"/>
    <property type="match status" value="1"/>
</dbReference>
<feature type="transmembrane region" description="Helical" evidence="7">
    <location>
        <begin position="81"/>
        <end position="99"/>
    </location>
</feature>
<dbReference type="InterPro" id="IPR013656">
    <property type="entry name" value="PAS_4"/>
</dbReference>
<dbReference type="PROSITE" id="PS50109">
    <property type="entry name" value="HIS_KIN"/>
    <property type="match status" value="1"/>
</dbReference>
<dbReference type="PANTHER" id="PTHR43711">
    <property type="entry name" value="TWO-COMPONENT HISTIDINE KINASE"/>
    <property type="match status" value="1"/>
</dbReference>
<name>A0A831PIB9_9BACT</name>
<evidence type="ECO:0000256" key="3">
    <source>
        <dbReference type="ARBA" id="ARBA00022553"/>
    </source>
</evidence>
<dbReference type="Gene3D" id="3.30.450.20">
    <property type="entry name" value="PAS domain"/>
    <property type="match status" value="1"/>
</dbReference>
<dbReference type="Gene3D" id="1.10.287.130">
    <property type="match status" value="1"/>
</dbReference>
<organism evidence="9">
    <name type="scientific">Mariniphaga anaerophila</name>
    <dbReference type="NCBI Taxonomy" id="1484053"/>
    <lineage>
        <taxon>Bacteria</taxon>
        <taxon>Pseudomonadati</taxon>
        <taxon>Bacteroidota</taxon>
        <taxon>Bacteroidia</taxon>
        <taxon>Marinilabiliales</taxon>
        <taxon>Prolixibacteraceae</taxon>
        <taxon>Mariniphaga</taxon>
    </lineage>
</organism>
<dbReference type="EMBL" id="DSDK01000151">
    <property type="protein sequence ID" value="HDR50524.1"/>
    <property type="molecule type" value="Genomic_DNA"/>
</dbReference>
<dbReference type="Pfam" id="PF00512">
    <property type="entry name" value="HisKA"/>
    <property type="match status" value="1"/>
</dbReference>
<dbReference type="SMART" id="SM00388">
    <property type="entry name" value="HisKA"/>
    <property type="match status" value="1"/>
</dbReference>
<dbReference type="GO" id="GO:0000155">
    <property type="term" value="F:phosphorelay sensor kinase activity"/>
    <property type="evidence" value="ECO:0007669"/>
    <property type="project" value="InterPro"/>
</dbReference>
<keyword evidence="5 9" id="KW-0418">Kinase</keyword>
<dbReference type="EC" id="2.7.13.3" evidence="2"/>
<dbReference type="AlphaFoldDB" id="A0A831PIB9"/>
<feature type="transmembrane region" description="Helical" evidence="7">
    <location>
        <begin position="27"/>
        <end position="46"/>
    </location>
</feature>
<dbReference type="Pfam" id="PF08448">
    <property type="entry name" value="PAS_4"/>
    <property type="match status" value="1"/>
</dbReference>
<dbReference type="PRINTS" id="PR00344">
    <property type="entry name" value="BCTRLSENSOR"/>
</dbReference>
<dbReference type="NCBIfam" id="TIGR00229">
    <property type="entry name" value="sensory_box"/>
    <property type="match status" value="1"/>
</dbReference>
<keyword evidence="6" id="KW-0902">Two-component regulatory system</keyword>
<evidence type="ECO:0000259" key="8">
    <source>
        <dbReference type="PROSITE" id="PS50109"/>
    </source>
</evidence>
<comment type="catalytic activity">
    <reaction evidence="1">
        <text>ATP + protein L-histidine = ADP + protein N-phospho-L-histidine.</text>
        <dbReference type="EC" id="2.7.13.3"/>
    </reaction>
</comment>
<dbReference type="InterPro" id="IPR005467">
    <property type="entry name" value="His_kinase_dom"/>
</dbReference>
<dbReference type="InterPro" id="IPR003661">
    <property type="entry name" value="HisK_dim/P_dom"/>
</dbReference>
<dbReference type="InterPro" id="IPR003594">
    <property type="entry name" value="HATPase_dom"/>
</dbReference>
<evidence type="ECO:0000256" key="2">
    <source>
        <dbReference type="ARBA" id="ARBA00012438"/>
    </source>
</evidence>
<dbReference type="SUPFAM" id="SSF55785">
    <property type="entry name" value="PYP-like sensor domain (PAS domain)"/>
    <property type="match status" value="1"/>
</dbReference>
<gene>
    <name evidence="9" type="ORF">ENN90_02730</name>
</gene>
<protein>
    <recommendedName>
        <fullName evidence="2">histidine kinase</fullName>
        <ecNumber evidence="2">2.7.13.3</ecNumber>
    </recommendedName>
</protein>
<dbReference type="CDD" id="cd00082">
    <property type="entry name" value="HisKA"/>
    <property type="match status" value="1"/>
</dbReference>
<dbReference type="InterPro" id="IPR050736">
    <property type="entry name" value="Sensor_HK_Regulatory"/>
</dbReference>
<dbReference type="Pfam" id="PF02518">
    <property type="entry name" value="HATPase_c"/>
    <property type="match status" value="1"/>
</dbReference>
<dbReference type="InterPro" id="IPR035965">
    <property type="entry name" value="PAS-like_dom_sf"/>
</dbReference>
<dbReference type="InterPro" id="IPR004358">
    <property type="entry name" value="Sig_transdc_His_kin-like_C"/>
</dbReference>
<accession>A0A831PIB9</accession>
<keyword evidence="3" id="KW-0597">Phosphoprotein</keyword>
<feature type="transmembrane region" description="Helical" evidence="7">
    <location>
        <begin position="166"/>
        <end position="184"/>
    </location>
</feature>
<dbReference type="InterPro" id="IPR036097">
    <property type="entry name" value="HisK_dim/P_sf"/>
</dbReference>
<evidence type="ECO:0000313" key="9">
    <source>
        <dbReference type="EMBL" id="HDR50524.1"/>
    </source>
</evidence>
<feature type="transmembrane region" description="Helical" evidence="7">
    <location>
        <begin position="135"/>
        <end position="154"/>
    </location>
</feature>
<feature type="domain" description="Histidine kinase" evidence="8">
    <location>
        <begin position="465"/>
        <end position="685"/>
    </location>
</feature>
<reference evidence="9" key="1">
    <citation type="journal article" date="2020" name="mSystems">
        <title>Genome- and Community-Level Interaction Insights into Carbon Utilization and Element Cycling Functions of Hydrothermarchaeota in Hydrothermal Sediment.</title>
        <authorList>
            <person name="Zhou Z."/>
            <person name="Liu Y."/>
            <person name="Xu W."/>
            <person name="Pan J."/>
            <person name="Luo Z.H."/>
            <person name="Li M."/>
        </authorList>
    </citation>
    <scope>NUCLEOTIDE SEQUENCE [LARGE SCALE GENOMIC DNA]</scope>
    <source>
        <strain evidence="9">SpSt-1217</strain>
    </source>
</reference>
<feature type="transmembrane region" description="Helical" evidence="7">
    <location>
        <begin position="111"/>
        <end position="128"/>
    </location>
</feature>
<keyword evidence="7" id="KW-0472">Membrane</keyword>
<keyword evidence="7" id="KW-1133">Transmembrane helix</keyword>
<evidence type="ECO:0000256" key="7">
    <source>
        <dbReference type="SAM" id="Phobius"/>
    </source>
</evidence>
<dbReference type="SUPFAM" id="SSF55874">
    <property type="entry name" value="ATPase domain of HSP90 chaperone/DNA topoisomerase II/histidine kinase"/>
    <property type="match status" value="1"/>
</dbReference>
<dbReference type="Gene3D" id="3.30.565.10">
    <property type="entry name" value="Histidine kinase-like ATPase, C-terminal domain"/>
    <property type="match status" value="1"/>
</dbReference>
<evidence type="ECO:0000256" key="1">
    <source>
        <dbReference type="ARBA" id="ARBA00000085"/>
    </source>
</evidence>
<evidence type="ECO:0000256" key="5">
    <source>
        <dbReference type="ARBA" id="ARBA00022777"/>
    </source>
</evidence>
<feature type="transmembrane region" description="Helical" evidence="7">
    <location>
        <begin position="52"/>
        <end position="74"/>
    </location>
</feature>
<sequence length="694" mass="79056">MPLSKPLYHIVTGRLWSQKSADEKKRLFELLVSLAAMQVLTVFHLLYNLITGSFGCIMCDTGTVLVVFLAITCLINNKLNCVLNTFFTVPLFVYAYYIADFSVHPPLAETVYYSVGWLLAGAFFLFYFSETDFKIVLYSVLSLFTIGFQLIKANRLLYFVSETQSVSPHPIVVFLLVILAGFLLRRKYSYMVSRLNDSLTSARLGISKVVRDTGFPVAQIKAKRDEEGNVEKLQIEKVNNAFESVFRIHLHEVKNQEANYIFELVLKDHFDLNKILLFENNRTKEFHASKLDLWFKIHVLKPELNTFYVVLEDITETKKKLAKLESSKKRYKVLLEAIPDMFFVIGKDGTYEDFVIKESDLFKLKDANIVGSTIFDVGFPENMAEKILVCIQSCLKNNTLETIEYALNTPNGTYLFEMRLAKLTAHSVISVARDITRRKTAEFNLERAKKKAEESDRLKSAFLANLSHEIRTPLNIITNFTRILAEGGLGSSDRTELADAISQNGTQLLNMIDNTIHLSKIETDSVDLSMNFCPVNSLMRDVYNRFKPLIPDGRQVKMHLNLDVPNPSFGFVTDRRILLETLQILVDNAVKYTRQGEIHLSYQMLGTDAVRFIVSDTGIGIPQEEQKFIFSRFYRVRNMINDTTSGSGIGLPIAQHYIQLLGGKLQLESEPDKGSTFIFDLPFKEGEGYLRVVS</sequence>
<dbReference type="InterPro" id="IPR000014">
    <property type="entry name" value="PAS"/>
</dbReference>
<comment type="caution">
    <text evidence="9">The sequence shown here is derived from an EMBL/GenBank/DDBJ whole genome shotgun (WGS) entry which is preliminary data.</text>
</comment>
<dbReference type="Proteomes" id="UP000886047">
    <property type="component" value="Unassembled WGS sequence"/>
</dbReference>
<keyword evidence="7" id="KW-0812">Transmembrane</keyword>
<evidence type="ECO:0000256" key="4">
    <source>
        <dbReference type="ARBA" id="ARBA00022679"/>
    </source>
</evidence>
<dbReference type="SUPFAM" id="SSF47384">
    <property type="entry name" value="Homodimeric domain of signal transducing histidine kinase"/>
    <property type="match status" value="1"/>
</dbReference>
<keyword evidence="4" id="KW-0808">Transferase</keyword>
<evidence type="ECO:0000256" key="6">
    <source>
        <dbReference type="ARBA" id="ARBA00023012"/>
    </source>
</evidence>